<name>A0A2J5HLU3_9EURO</name>
<dbReference type="AlphaFoldDB" id="A0A2J5HLU3"/>
<keyword evidence="1" id="KW-0472">Membrane</keyword>
<dbReference type="EMBL" id="KZ559583">
    <property type="protein sequence ID" value="PLN78065.1"/>
    <property type="molecule type" value="Genomic_DNA"/>
</dbReference>
<keyword evidence="1" id="KW-0812">Transmembrane</keyword>
<keyword evidence="1" id="KW-1133">Transmembrane helix</keyword>
<dbReference type="Proteomes" id="UP000235023">
    <property type="component" value="Unassembled WGS sequence"/>
</dbReference>
<sequence length="53" mass="6578">MWWFRPVTLYRGLLFFDMMTFIFAFQVLCDGVYPKDLEGDKWRFLRYCTRSLP</sequence>
<protein>
    <submittedName>
        <fullName evidence="2">Uncharacterized protein</fullName>
    </submittedName>
</protein>
<keyword evidence="3" id="KW-1185">Reference proteome</keyword>
<accession>A0A2J5HLU3</accession>
<gene>
    <name evidence="2" type="ORF">BDW42DRAFT_175536</name>
</gene>
<evidence type="ECO:0000313" key="2">
    <source>
        <dbReference type="EMBL" id="PLN78065.1"/>
    </source>
</evidence>
<reference evidence="3" key="1">
    <citation type="submission" date="2017-12" db="EMBL/GenBank/DDBJ databases">
        <authorList>
            <consortium name="DOE Joint Genome Institute"/>
            <person name="Mondo S.J."/>
            <person name="Kjaerbolling I."/>
            <person name="Vesth T.C."/>
            <person name="Frisvad J.C."/>
            <person name="Nybo J.L."/>
            <person name="Theobald S."/>
            <person name="Kuo A."/>
            <person name="Bowyer P."/>
            <person name="Matsuda Y."/>
            <person name="Lyhne E.K."/>
            <person name="Kogle M.E."/>
            <person name="Clum A."/>
            <person name="Lipzen A."/>
            <person name="Salamov A."/>
            <person name="Ngan C.Y."/>
            <person name="Daum C."/>
            <person name="Chiniquy J."/>
            <person name="Barry K."/>
            <person name="LaButti K."/>
            <person name="Haridas S."/>
            <person name="Simmons B.A."/>
            <person name="Magnuson J.K."/>
            <person name="Mortensen U.H."/>
            <person name="Larsen T.O."/>
            <person name="Grigoriev I.V."/>
            <person name="Baker S.E."/>
            <person name="Andersen M.R."/>
            <person name="Nordberg H.P."/>
            <person name="Cantor M.N."/>
            <person name="Hua S.X."/>
        </authorList>
    </citation>
    <scope>NUCLEOTIDE SEQUENCE [LARGE SCALE GENOMIC DNA]</scope>
    <source>
        <strain evidence="3">IBT 19404</strain>
    </source>
</reference>
<evidence type="ECO:0000256" key="1">
    <source>
        <dbReference type="SAM" id="Phobius"/>
    </source>
</evidence>
<organism evidence="2 3">
    <name type="scientific">Aspergillus taichungensis</name>
    <dbReference type="NCBI Taxonomy" id="482145"/>
    <lineage>
        <taxon>Eukaryota</taxon>
        <taxon>Fungi</taxon>
        <taxon>Dikarya</taxon>
        <taxon>Ascomycota</taxon>
        <taxon>Pezizomycotina</taxon>
        <taxon>Eurotiomycetes</taxon>
        <taxon>Eurotiomycetidae</taxon>
        <taxon>Eurotiales</taxon>
        <taxon>Aspergillaceae</taxon>
        <taxon>Aspergillus</taxon>
        <taxon>Aspergillus subgen. Circumdati</taxon>
    </lineage>
</organism>
<proteinExistence type="predicted"/>
<feature type="transmembrane region" description="Helical" evidence="1">
    <location>
        <begin position="12"/>
        <end position="33"/>
    </location>
</feature>
<evidence type="ECO:0000313" key="3">
    <source>
        <dbReference type="Proteomes" id="UP000235023"/>
    </source>
</evidence>